<dbReference type="Proteomes" id="UP000320333">
    <property type="component" value="Unassembled WGS sequence"/>
</dbReference>
<dbReference type="Pfam" id="PF13732">
    <property type="entry name" value="DrrA1-3_C"/>
    <property type="match status" value="1"/>
</dbReference>
<dbReference type="GO" id="GO:0005319">
    <property type="term" value="F:lipid transporter activity"/>
    <property type="evidence" value="ECO:0007669"/>
    <property type="project" value="TreeGrafter"/>
</dbReference>
<dbReference type="GO" id="GO:0016020">
    <property type="term" value="C:membrane"/>
    <property type="evidence" value="ECO:0007669"/>
    <property type="project" value="UniProtKB-SubCell"/>
</dbReference>
<keyword evidence="12" id="KW-1185">Reference proteome</keyword>
<feature type="transmembrane region" description="Helical" evidence="9">
    <location>
        <begin position="550"/>
        <end position="573"/>
    </location>
</feature>
<dbReference type="GO" id="GO:0005524">
    <property type="term" value="F:ATP binding"/>
    <property type="evidence" value="ECO:0007669"/>
    <property type="project" value="UniProtKB-KW"/>
</dbReference>
<dbReference type="InterPro" id="IPR017871">
    <property type="entry name" value="ABC_transporter-like_CS"/>
</dbReference>
<evidence type="ECO:0000256" key="7">
    <source>
        <dbReference type="ARBA" id="ARBA00023136"/>
    </source>
</evidence>
<dbReference type="PROSITE" id="PS00211">
    <property type="entry name" value="ABC_TRANSPORTER_1"/>
    <property type="match status" value="1"/>
</dbReference>
<evidence type="ECO:0000256" key="2">
    <source>
        <dbReference type="ARBA" id="ARBA00022448"/>
    </source>
</evidence>
<keyword evidence="6 9" id="KW-1133">Transmembrane helix</keyword>
<dbReference type="OrthoDB" id="2130573at2759"/>
<reference evidence="11 12" key="1">
    <citation type="journal article" date="2019" name="Sci. Rep.">
        <title>Comparative genomics of chytrid fungi reveal insights into the obligate biotrophic and pathogenic lifestyle of Synchytrium endobioticum.</title>
        <authorList>
            <person name="van de Vossenberg B.T.L.H."/>
            <person name="Warris S."/>
            <person name="Nguyen H.D.T."/>
            <person name="van Gent-Pelzer M.P.E."/>
            <person name="Joly D.L."/>
            <person name="van de Geest H.C."/>
            <person name="Bonants P.J.M."/>
            <person name="Smith D.S."/>
            <person name="Levesque C.A."/>
            <person name="van der Lee T.A.J."/>
        </authorList>
    </citation>
    <scope>NUCLEOTIDE SEQUENCE [LARGE SCALE GENOMIC DNA]</scope>
    <source>
        <strain evidence="11 12">CBS 675.73</strain>
    </source>
</reference>
<sequence length="943" mass="103890">MADGCTISNQLPSSRTRKKNQPDATRYDSKHGASQEKGSAHFTITSAAIRKGLKTVKKRYTESIVKDATLARFTSCEMTVQQFRQLLWKDIISLARSPCQTISQTFLCPIVFLSLIALLERIDFQNQRNIQKLVQNDALREFSLDCLNTCLPTDGNDGCVTLMWSQPDFSQLSHTLSMRYSESIYSGIVREFTRMNTARCAGSSSPEIDQTVSDLSFRPHRPMGTVRIPNAQFLYDYSLQNPATTRLGVVFEASDTLLLNIEYTIWHNASAAFFKSGGESVFDDNVLRLMRGLDEAIVSYLNPDARIRPAFNANIRDWPKVFPEFASNVAQTSGPAFLVCTTILVFISSIHKITSEKESKLYAALRVSGIQPHTYAITHLISRVLIVAANSLVTVLAGTFAFQFRLFQNASFFALISSFCSFGVAMEAVALFIASGLETTEPAVLAGTAVFVVAILLQTFVFSDGYYGYILYNPTAASPVIWKVLTMFPFFNFGKLLLDLTTCTHGKRNPVTSGYVEGPGFTITSLVGSVPAELLPVYSHGTVPDPPAPILSLLLLWMNVALFTSAAIMLEMLKSGFSINRFRFGSPSISKGVLTIANHSFAVFGSTKAEDSARTINDIERVDCAKPPCDSSDPVMSIRNLNKTFQSGNLIQRKSNAAVDGLDLDLYPGEIFALLGKSGVGKTTLTNILTRQLAPDSGSIAFHNDRRLHQSIGVCPQTDILFPDLTAREHLVLYSAFKGVTLLHNGDAALESINLTKSGDRLVREYSGGMKRRLSLLLSTLSAPSVLFLDEPTAGLDPCNRQHVWKLIQSIRTKTNCTIVLTTHSMDEVEALADRVGIMSAGKFCAMGTLQELKKRHGACGFRLSVDFGKATDQKEMVMADVHGLGIRVRVEEENNEGVVFRVVEKSEVARLVQYLEKQKHLIRGWSIAPVTLEDVFMELVGS</sequence>
<dbReference type="SUPFAM" id="SSF52540">
    <property type="entry name" value="P-loop containing nucleoside triphosphate hydrolases"/>
    <property type="match status" value="1"/>
</dbReference>
<keyword evidence="7 9" id="KW-0472">Membrane</keyword>
<dbReference type="STRING" id="246404.A0A507F1U9"/>
<evidence type="ECO:0000313" key="11">
    <source>
        <dbReference type="EMBL" id="TPX69368.1"/>
    </source>
</evidence>
<proteinExistence type="predicted"/>
<dbReference type="InterPro" id="IPR026082">
    <property type="entry name" value="ABCA"/>
</dbReference>
<feature type="transmembrane region" description="Helical" evidence="9">
    <location>
        <begin position="469"/>
        <end position="491"/>
    </location>
</feature>
<evidence type="ECO:0000256" key="8">
    <source>
        <dbReference type="SAM" id="MobiDB-lite"/>
    </source>
</evidence>
<gene>
    <name evidence="11" type="ORF">CcCBS67573_g06879</name>
</gene>
<dbReference type="CDD" id="cd03263">
    <property type="entry name" value="ABC_subfamily_A"/>
    <property type="match status" value="1"/>
</dbReference>
<feature type="transmembrane region" description="Helical" evidence="9">
    <location>
        <begin position="412"/>
        <end position="437"/>
    </location>
</feature>
<evidence type="ECO:0000256" key="4">
    <source>
        <dbReference type="ARBA" id="ARBA00022741"/>
    </source>
</evidence>
<dbReference type="GO" id="GO:0016887">
    <property type="term" value="F:ATP hydrolysis activity"/>
    <property type="evidence" value="ECO:0007669"/>
    <property type="project" value="InterPro"/>
</dbReference>
<dbReference type="InterPro" id="IPR013525">
    <property type="entry name" value="ABC2_TM"/>
</dbReference>
<feature type="compositionally biased region" description="Polar residues" evidence="8">
    <location>
        <begin position="1"/>
        <end position="14"/>
    </location>
</feature>
<evidence type="ECO:0000256" key="5">
    <source>
        <dbReference type="ARBA" id="ARBA00022840"/>
    </source>
</evidence>
<evidence type="ECO:0000313" key="12">
    <source>
        <dbReference type="Proteomes" id="UP000320333"/>
    </source>
</evidence>
<evidence type="ECO:0000256" key="9">
    <source>
        <dbReference type="SAM" id="Phobius"/>
    </source>
</evidence>
<dbReference type="Pfam" id="PF12698">
    <property type="entry name" value="ABC2_membrane_3"/>
    <property type="match status" value="1"/>
</dbReference>
<evidence type="ECO:0000256" key="1">
    <source>
        <dbReference type="ARBA" id="ARBA00004141"/>
    </source>
</evidence>
<dbReference type="InterPro" id="IPR003593">
    <property type="entry name" value="AAA+_ATPase"/>
</dbReference>
<protein>
    <recommendedName>
        <fullName evidence="10">ABC transporter domain-containing protein</fullName>
    </recommendedName>
</protein>
<dbReference type="InterPro" id="IPR025302">
    <property type="entry name" value="DrrA1/2-like_C"/>
</dbReference>
<keyword evidence="3 9" id="KW-0812">Transmembrane</keyword>
<accession>A0A507F1U9</accession>
<dbReference type="EMBL" id="QEAP01000318">
    <property type="protein sequence ID" value="TPX69368.1"/>
    <property type="molecule type" value="Genomic_DNA"/>
</dbReference>
<dbReference type="AlphaFoldDB" id="A0A507F1U9"/>
<evidence type="ECO:0000256" key="3">
    <source>
        <dbReference type="ARBA" id="ARBA00022692"/>
    </source>
</evidence>
<keyword evidence="5" id="KW-0067">ATP-binding</keyword>
<keyword evidence="4" id="KW-0547">Nucleotide-binding</keyword>
<dbReference type="SMART" id="SM00382">
    <property type="entry name" value="AAA"/>
    <property type="match status" value="1"/>
</dbReference>
<dbReference type="InterPro" id="IPR003439">
    <property type="entry name" value="ABC_transporter-like_ATP-bd"/>
</dbReference>
<comment type="caution">
    <text evidence="11">The sequence shown here is derived from an EMBL/GenBank/DDBJ whole genome shotgun (WGS) entry which is preliminary data.</text>
</comment>
<feature type="domain" description="ABC transporter" evidence="10">
    <location>
        <begin position="636"/>
        <end position="866"/>
    </location>
</feature>
<dbReference type="PROSITE" id="PS50893">
    <property type="entry name" value="ABC_TRANSPORTER_2"/>
    <property type="match status" value="1"/>
</dbReference>
<feature type="region of interest" description="Disordered" evidence="8">
    <location>
        <begin position="1"/>
        <end position="38"/>
    </location>
</feature>
<feature type="compositionally biased region" description="Basic and acidic residues" evidence="8">
    <location>
        <begin position="25"/>
        <end position="34"/>
    </location>
</feature>
<keyword evidence="2" id="KW-0813">Transport</keyword>
<feature type="transmembrane region" description="Helical" evidence="9">
    <location>
        <begin position="443"/>
        <end position="462"/>
    </location>
</feature>
<dbReference type="InterPro" id="IPR027417">
    <property type="entry name" value="P-loop_NTPase"/>
</dbReference>
<name>A0A507F1U9_9FUNG</name>
<comment type="subcellular location">
    <subcellularLocation>
        <location evidence="1">Membrane</location>
        <topology evidence="1">Multi-pass membrane protein</topology>
    </subcellularLocation>
</comment>
<dbReference type="PANTHER" id="PTHR19229">
    <property type="entry name" value="ATP-BINDING CASSETTE TRANSPORTER SUBFAMILY A ABCA"/>
    <property type="match status" value="1"/>
</dbReference>
<evidence type="ECO:0000256" key="6">
    <source>
        <dbReference type="ARBA" id="ARBA00022989"/>
    </source>
</evidence>
<organism evidence="11 12">
    <name type="scientific">Chytriomyces confervae</name>
    <dbReference type="NCBI Taxonomy" id="246404"/>
    <lineage>
        <taxon>Eukaryota</taxon>
        <taxon>Fungi</taxon>
        <taxon>Fungi incertae sedis</taxon>
        <taxon>Chytridiomycota</taxon>
        <taxon>Chytridiomycota incertae sedis</taxon>
        <taxon>Chytridiomycetes</taxon>
        <taxon>Chytridiales</taxon>
        <taxon>Chytriomycetaceae</taxon>
        <taxon>Chytriomyces</taxon>
    </lineage>
</organism>
<feature type="transmembrane region" description="Helical" evidence="9">
    <location>
        <begin position="380"/>
        <end position="400"/>
    </location>
</feature>
<dbReference type="Pfam" id="PF00005">
    <property type="entry name" value="ABC_tran"/>
    <property type="match status" value="1"/>
</dbReference>
<dbReference type="GO" id="GO:0140359">
    <property type="term" value="F:ABC-type transporter activity"/>
    <property type="evidence" value="ECO:0007669"/>
    <property type="project" value="InterPro"/>
</dbReference>
<evidence type="ECO:0000259" key="10">
    <source>
        <dbReference type="PROSITE" id="PS50893"/>
    </source>
</evidence>
<dbReference type="Gene3D" id="3.40.50.300">
    <property type="entry name" value="P-loop containing nucleotide triphosphate hydrolases"/>
    <property type="match status" value="1"/>
</dbReference>